<dbReference type="InterPro" id="IPR010384">
    <property type="entry name" value="MtfA_fam"/>
</dbReference>
<evidence type="ECO:0008006" key="3">
    <source>
        <dbReference type="Google" id="ProtNLM"/>
    </source>
</evidence>
<gene>
    <name evidence="2" type="ORF">LCGC14_0827590</name>
</gene>
<protein>
    <recommendedName>
        <fullName evidence="3">Zinc-dependent peptidase</fullName>
    </recommendedName>
</protein>
<keyword evidence="1" id="KW-0472">Membrane</keyword>
<proteinExistence type="predicted"/>
<name>A0A0F9SPA5_9ZZZZ</name>
<dbReference type="Gene3D" id="3.40.390.10">
    <property type="entry name" value="Collagenase (Catalytic Domain)"/>
    <property type="match status" value="1"/>
</dbReference>
<sequence>MPDIFIYHTLAQEITMINGLLIFILILFVVIFWRWPSIQNRLWRSKYKDFALNSQQKDILLRCMPIYKKMTDADRDKLERHITWFLNEKRFVGCDGLRLTSAMKLIVAADACVLVLNKPWPLYRNVKEILLYPSAYYAPQSTRDSAGLVSYHNTVRLGESWPGGTLVLSWHDVLEGNRLPSDGHNLVFHEFAHQLDQETGKTTGTPILKSSADYKEWGRVFSRAFTQLKSHVAYSMPHVIHSYGATNEAEFFAVLTETFLEKPAELRRYDPEIYSMLVNYYQFDPIVWH</sequence>
<dbReference type="GO" id="GO:0008237">
    <property type="term" value="F:metallopeptidase activity"/>
    <property type="evidence" value="ECO:0007669"/>
    <property type="project" value="InterPro"/>
</dbReference>
<dbReference type="PANTHER" id="PTHR30164:SF2">
    <property type="entry name" value="PROTEIN MTFA"/>
    <property type="match status" value="1"/>
</dbReference>
<dbReference type="Gene3D" id="1.10.472.150">
    <property type="entry name" value="Glucose-regulated metallo-peptidase M90, N-terminal domain"/>
    <property type="match status" value="1"/>
</dbReference>
<keyword evidence="1" id="KW-1133">Transmembrane helix</keyword>
<organism evidence="2">
    <name type="scientific">marine sediment metagenome</name>
    <dbReference type="NCBI Taxonomy" id="412755"/>
    <lineage>
        <taxon>unclassified sequences</taxon>
        <taxon>metagenomes</taxon>
        <taxon>ecological metagenomes</taxon>
    </lineage>
</organism>
<dbReference type="Pfam" id="PF06167">
    <property type="entry name" value="Peptidase_M90"/>
    <property type="match status" value="1"/>
</dbReference>
<feature type="transmembrane region" description="Helical" evidence="1">
    <location>
        <begin position="16"/>
        <end position="35"/>
    </location>
</feature>
<dbReference type="GO" id="GO:0004177">
    <property type="term" value="F:aminopeptidase activity"/>
    <property type="evidence" value="ECO:0007669"/>
    <property type="project" value="TreeGrafter"/>
</dbReference>
<dbReference type="AlphaFoldDB" id="A0A0F9SPA5"/>
<dbReference type="CDD" id="cd20169">
    <property type="entry name" value="Peptidase_M90_mtfA"/>
    <property type="match status" value="1"/>
</dbReference>
<comment type="caution">
    <text evidence="2">The sequence shown here is derived from an EMBL/GenBank/DDBJ whole genome shotgun (WGS) entry which is preliminary data.</text>
</comment>
<accession>A0A0F9SPA5</accession>
<dbReference type="InterPro" id="IPR042252">
    <property type="entry name" value="MtfA_N"/>
</dbReference>
<dbReference type="SUPFAM" id="SSF55486">
    <property type="entry name" value="Metalloproteases ('zincins'), catalytic domain"/>
    <property type="match status" value="1"/>
</dbReference>
<evidence type="ECO:0000256" key="1">
    <source>
        <dbReference type="SAM" id="Phobius"/>
    </source>
</evidence>
<evidence type="ECO:0000313" key="2">
    <source>
        <dbReference type="EMBL" id="KKN31078.1"/>
    </source>
</evidence>
<reference evidence="2" key="1">
    <citation type="journal article" date="2015" name="Nature">
        <title>Complex archaea that bridge the gap between prokaryotes and eukaryotes.</title>
        <authorList>
            <person name="Spang A."/>
            <person name="Saw J.H."/>
            <person name="Jorgensen S.L."/>
            <person name="Zaremba-Niedzwiedzka K."/>
            <person name="Martijn J."/>
            <person name="Lind A.E."/>
            <person name="van Eijk R."/>
            <person name="Schleper C."/>
            <person name="Guy L."/>
            <person name="Ettema T.J."/>
        </authorList>
    </citation>
    <scope>NUCLEOTIDE SEQUENCE</scope>
</reference>
<dbReference type="GO" id="GO:0005829">
    <property type="term" value="C:cytosol"/>
    <property type="evidence" value="ECO:0007669"/>
    <property type="project" value="TreeGrafter"/>
</dbReference>
<keyword evidence="1" id="KW-0812">Transmembrane</keyword>
<dbReference type="EMBL" id="LAZR01002358">
    <property type="protein sequence ID" value="KKN31078.1"/>
    <property type="molecule type" value="Genomic_DNA"/>
</dbReference>
<dbReference type="PANTHER" id="PTHR30164">
    <property type="entry name" value="MTFA PEPTIDASE"/>
    <property type="match status" value="1"/>
</dbReference>
<dbReference type="InterPro" id="IPR024079">
    <property type="entry name" value="MetalloPept_cat_dom_sf"/>
</dbReference>